<dbReference type="Pfam" id="PF21247">
    <property type="entry name" value="Fic-like_C"/>
    <property type="match status" value="1"/>
</dbReference>
<dbReference type="PANTHER" id="PTHR30595">
    <property type="entry name" value="GLPR-RELATED TRANSCRIPTIONAL REPRESSOR"/>
    <property type="match status" value="1"/>
</dbReference>
<evidence type="ECO:0000259" key="1">
    <source>
        <dbReference type="Pfam" id="PF04326"/>
    </source>
</evidence>
<evidence type="ECO:0000259" key="2">
    <source>
        <dbReference type="Pfam" id="PF21247"/>
    </source>
</evidence>
<evidence type="ECO:0000313" key="3">
    <source>
        <dbReference type="EMBL" id="NBI79596.1"/>
    </source>
</evidence>
<gene>
    <name evidence="3" type="ORF">D3Z39_12100</name>
</gene>
<feature type="domain" description="Schlafen AlbA-2" evidence="1">
    <location>
        <begin position="14"/>
        <end position="125"/>
    </location>
</feature>
<sequence>MTEYELLTLIHGGENIRVEFKKSTNEITRDVYDTVCSFSNRDGGIIILGVKDNGEILGIIPDAVDRMKKDFVTSINNGQKINPPLYLQPETYQIEGRTLLVIQVPVSSQVCRHRGRIFDRNHESDIDITDNSDMVYQLYARKSGSYFVNKVTRFQLSDLRSDLIERARTMTSSRTANHPWKSMSDEEMLHSAGLILKDEEKQMEGITLAAILLFGKDSTIMSVLPQHKTDAIFRVENLDRYDDRDVIITNLLETYDRLIAFGQKHLSDPFVQEGIQSISARDWILREIFSNSLAHRDYSSGYVAKFVIERNRLYTENANRSHGHGELLLSSFEPYAKNPPISKVFREIGLADELGSGMRNTYKYTRLYSGGTPEFIEDDVFRTIVPLAPVAIEKVGPQEKTQVTTQVKTQVTTQVTITDKILVFCLEPHSKAEIAEHCGYKNTKNFTQKYLRPLLDTGKLQMTIPDKPRSQNQKYITSER</sequence>
<dbReference type="EMBL" id="QXWZ01000022">
    <property type="protein sequence ID" value="NBI79596.1"/>
    <property type="molecule type" value="Genomic_DNA"/>
</dbReference>
<dbReference type="InterPro" id="IPR007421">
    <property type="entry name" value="Schlafen_AlbA_2_dom"/>
</dbReference>
<dbReference type="Gene3D" id="3.30.565.60">
    <property type="match status" value="1"/>
</dbReference>
<organism evidence="3 4">
    <name type="scientific">Anaerotruncus colihominis</name>
    <dbReference type="NCBI Taxonomy" id="169435"/>
    <lineage>
        <taxon>Bacteria</taxon>
        <taxon>Bacillati</taxon>
        <taxon>Bacillota</taxon>
        <taxon>Clostridia</taxon>
        <taxon>Eubacteriales</taxon>
        <taxon>Oscillospiraceae</taxon>
        <taxon>Anaerotruncus</taxon>
    </lineage>
</organism>
<dbReference type="Gene3D" id="3.30.950.30">
    <property type="entry name" value="Schlafen, AAA domain"/>
    <property type="match status" value="1"/>
</dbReference>
<dbReference type="AlphaFoldDB" id="A0A845RHS1"/>
<dbReference type="Pfam" id="PF04326">
    <property type="entry name" value="SLFN_AlbA_2"/>
    <property type="match status" value="1"/>
</dbReference>
<dbReference type="InterPro" id="IPR038461">
    <property type="entry name" value="Schlafen_AlbA_2_dom_sf"/>
</dbReference>
<dbReference type="Proteomes" id="UP000446348">
    <property type="component" value="Unassembled WGS sequence"/>
</dbReference>
<feature type="domain" description="Filamentation induced by cAMP protein Fic-like C-terminal" evidence="2">
    <location>
        <begin position="423"/>
        <end position="475"/>
    </location>
</feature>
<name>A0A845RHS1_9FIRM</name>
<dbReference type="InterPro" id="IPR049514">
    <property type="entry name" value="Fic-like_C"/>
</dbReference>
<reference evidence="3 4" key="1">
    <citation type="submission" date="2018-08" db="EMBL/GenBank/DDBJ databases">
        <title>Murine metabolic-syndrome-specific gut microbial biobank.</title>
        <authorList>
            <person name="Liu C."/>
        </authorList>
    </citation>
    <scope>NUCLEOTIDE SEQUENCE [LARGE SCALE GENOMIC DNA]</scope>
    <source>
        <strain evidence="3 4">X69</strain>
    </source>
</reference>
<protein>
    <submittedName>
        <fullName evidence="3">AAA family ATPase</fullName>
    </submittedName>
</protein>
<proteinExistence type="predicted"/>
<dbReference type="InterPro" id="IPR038475">
    <property type="entry name" value="RecG_C_sf"/>
</dbReference>
<accession>A0A845RHS1</accession>
<evidence type="ECO:0000313" key="4">
    <source>
        <dbReference type="Proteomes" id="UP000446348"/>
    </source>
</evidence>
<dbReference type="OrthoDB" id="34589at2"/>
<dbReference type="PANTHER" id="PTHR30595:SF6">
    <property type="entry name" value="SCHLAFEN ALBA-2 DOMAIN-CONTAINING PROTEIN"/>
    <property type="match status" value="1"/>
</dbReference>
<comment type="caution">
    <text evidence="3">The sequence shown here is derived from an EMBL/GenBank/DDBJ whole genome shotgun (WGS) entry which is preliminary data.</text>
</comment>